<evidence type="ECO:0000256" key="1">
    <source>
        <dbReference type="SAM" id="MobiDB-lite"/>
    </source>
</evidence>
<dbReference type="SUPFAM" id="SSF56112">
    <property type="entry name" value="Protein kinase-like (PK-like)"/>
    <property type="match status" value="1"/>
</dbReference>
<dbReference type="EMBL" id="ML213545">
    <property type="protein sequence ID" value="TFK45366.1"/>
    <property type="molecule type" value="Genomic_DNA"/>
</dbReference>
<gene>
    <name evidence="3" type="ORF">OE88DRAFT_1812604</name>
</gene>
<dbReference type="Proteomes" id="UP000305948">
    <property type="component" value="Unassembled WGS sequence"/>
</dbReference>
<dbReference type="AlphaFoldDB" id="A0A5C3MM30"/>
<dbReference type="GO" id="GO:0004672">
    <property type="term" value="F:protein kinase activity"/>
    <property type="evidence" value="ECO:0007669"/>
    <property type="project" value="InterPro"/>
</dbReference>
<reference evidence="3 4" key="1">
    <citation type="journal article" date="2019" name="Nat. Ecol. Evol.">
        <title>Megaphylogeny resolves global patterns of mushroom evolution.</title>
        <authorList>
            <person name="Varga T."/>
            <person name="Krizsan K."/>
            <person name="Foldi C."/>
            <person name="Dima B."/>
            <person name="Sanchez-Garcia M."/>
            <person name="Sanchez-Ramirez S."/>
            <person name="Szollosi G.J."/>
            <person name="Szarkandi J.G."/>
            <person name="Papp V."/>
            <person name="Albert L."/>
            <person name="Andreopoulos W."/>
            <person name="Angelini C."/>
            <person name="Antonin V."/>
            <person name="Barry K.W."/>
            <person name="Bougher N.L."/>
            <person name="Buchanan P."/>
            <person name="Buyck B."/>
            <person name="Bense V."/>
            <person name="Catcheside P."/>
            <person name="Chovatia M."/>
            <person name="Cooper J."/>
            <person name="Damon W."/>
            <person name="Desjardin D."/>
            <person name="Finy P."/>
            <person name="Geml J."/>
            <person name="Haridas S."/>
            <person name="Hughes K."/>
            <person name="Justo A."/>
            <person name="Karasinski D."/>
            <person name="Kautmanova I."/>
            <person name="Kiss B."/>
            <person name="Kocsube S."/>
            <person name="Kotiranta H."/>
            <person name="LaButti K.M."/>
            <person name="Lechner B.E."/>
            <person name="Liimatainen K."/>
            <person name="Lipzen A."/>
            <person name="Lukacs Z."/>
            <person name="Mihaltcheva S."/>
            <person name="Morgado L.N."/>
            <person name="Niskanen T."/>
            <person name="Noordeloos M.E."/>
            <person name="Ohm R.A."/>
            <person name="Ortiz-Santana B."/>
            <person name="Ovrebo C."/>
            <person name="Racz N."/>
            <person name="Riley R."/>
            <person name="Savchenko A."/>
            <person name="Shiryaev A."/>
            <person name="Soop K."/>
            <person name="Spirin V."/>
            <person name="Szebenyi C."/>
            <person name="Tomsovsky M."/>
            <person name="Tulloss R.E."/>
            <person name="Uehling J."/>
            <person name="Grigoriev I.V."/>
            <person name="Vagvolgyi C."/>
            <person name="Papp T."/>
            <person name="Martin F.M."/>
            <person name="Miettinen O."/>
            <person name="Hibbett D.S."/>
            <person name="Nagy L.G."/>
        </authorList>
    </citation>
    <scope>NUCLEOTIDE SEQUENCE [LARGE SCALE GENOMIC DNA]</scope>
    <source>
        <strain evidence="3 4">OMC1185</strain>
    </source>
</reference>
<feature type="compositionally biased region" description="Basic and acidic residues" evidence="1">
    <location>
        <begin position="230"/>
        <end position="240"/>
    </location>
</feature>
<dbReference type="Pfam" id="PF17667">
    <property type="entry name" value="Pkinase_fungal"/>
    <property type="match status" value="1"/>
</dbReference>
<dbReference type="PROSITE" id="PS50011">
    <property type="entry name" value="PROTEIN_KINASE_DOM"/>
    <property type="match status" value="1"/>
</dbReference>
<dbReference type="OrthoDB" id="2747778at2759"/>
<proteinExistence type="predicted"/>
<protein>
    <recommendedName>
        <fullName evidence="2">Protein kinase domain-containing protein</fullName>
    </recommendedName>
</protein>
<feature type="region of interest" description="Disordered" evidence="1">
    <location>
        <begin position="230"/>
        <end position="281"/>
    </location>
</feature>
<sequence>MHDALIAHCGAYSKVGMLDRDFGPCNILFVTHGNRDVRGILIDWDLCRRVETLNSEGACLRGRTGTWQFISHWLLMTPGKPHTLQDDLQSFFWTLLHTALRIIPSSLSGMPLANMLSKVFDEARWDDDLGYYVGGSQKYMIISKGNYILQNGIAGHTPIIFNHPATPLNKLLHSLRRLFRYWDMCINDVDGDLSDIARSESEKLLTSEAIIKLFKDAYIDPDWSHEIADRKEGFVPKEGRPGGSSSKRAIAKLETSEQRRKTQRKSQSGDATSSRLEMLDE</sequence>
<keyword evidence="4" id="KW-1185">Reference proteome</keyword>
<dbReference type="InterPro" id="IPR011009">
    <property type="entry name" value="Kinase-like_dom_sf"/>
</dbReference>
<name>A0A5C3MM30_9AGAM</name>
<evidence type="ECO:0000259" key="2">
    <source>
        <dbReference type="PROSITE" id="PS50011"/>
    </source>
</evidence>
<organism evidence="3 4">
    <name type="scientific">Heliocybe sulcata</name>
    <dbReference type="NCBI Taxonomy" id="5364"/>
    <lineage>
        <taxon>Eukaryota</taxon>
        <taxon>Fungi</taxon>
        <taxon>Dikarya</taxon>
        <taxon>Basidiomycota</taxon>
        <taxon>Agaricomycotina</taxon>
        <taxon>Agaricomycetes</taxon>
        <taxon>Gloeophyllales</taxon>
        <taxon>Gloeophyllaceae</taxon>
        <taxon>Heliocybe</taxon>
    </lineage>
</organism>
<dbReference type="InterPro" id="IPR000719">
    <property type="entry name" value="Prot_kinase_dom"/>
</dbReference>
<feature type="compositionally biased region" description="Polar residues" evidence="1">
    <location>
        <begin position="265"/>
        <end position="275"/>
    </location>
</feature>
<evidence type="ECO:0000313" key="4">
    <source>
        <dbReference type="Proteomes" id="UP000305948"/>
    </source>
</evidence>
<feature type="domain" description="Protein kinase" evidence="2">
    <location>
        <begin position="1"/>
        <end position="219"/>
    </location>
</feature>
<dbReference type="STRING" id="5364.A0A5C3MM30"/>
<dbReference type="InterPro" id="IPR040976">
    <property type="entry name" value="Pkinase_fungal"/>
</dbReference>
<accession>A0A5C3MM30</accession>
<evidence type="ECO:0000313" key="3">
    <source>
        <dbReference type="EMBL" id="TFK45366.1"/>
    </source>
</evidence>
<dbReference type="GO" id="GO:0005524">
    <property type="term" value="F:ATP binding"/>
    <property type="evidence" value="ECO:0007669"/>
    <property type="project" value="InterPro"/>
</dbReference>